<feature type="transmembrane region" description="Helical" evidence="7">
    <location>
        <begin position="77"/>
        <end position="96"/>
    </location>
</feature>
<dbReference type="PANTHER" id="PTHR33778:SF1">
    <property type="entry name" value="MAGNESIUM TRANSPORTER YHID-RELATED"/>
    <property type="match status" value="1"/>
</dbReference>
<feature type="transmembrane region" description="Helical" evidence="7">
    <location>
        <begin position="101"/>
        <end position="121"/>
    </location>
</feature>
<gene>
    <name evidence="9" type="ORF">KDW93_04770</name>
</gene>
<feature type="domain" description="MgtC/SapB/SrpB/YhiD N-terminal" evidence="8">
    <location>
        <begin position="18"/>
        <end position="148"/>
    </location>
</feature>
<feature type="transmembrane region" description="Helical" evidence="7">
    <location>
        <begin position="42"/>
        <end position="65"/>
    </location>
</feature>
<dbReference type="PANTHER" id="PTHR33778">
    <property type="entry name" value="PROTEIN MGTC"/>
    <property type="match status" value="1"/>
</dbReference>
<dbReference type="Proteomes" id="UP000682266">
    <property type="component" value="Unassembled WGS sequence"/>
</dbReference>
<dbReference type="PRINTS" id="PR01837">
    <property type="entry name" value="MGTCSAPBPROT"/>
</dbReference>
<comment type="similarity">
    <text evidence="2 7">Belongs to the MgtC/SapB family.</text>
</comment>
<comment type="caution">
    <text evidence="9">The sequence shown here is derived from an EMBL/GenBank/DDBJ whole genome shotgun (WGS) entry which is preliminary data.</text>
</comment>
<dbReference type="InterPro" id="IPR003416">
    <property type="entry name" value="MgtC/SapB/SrpB/YhiD_fam"/>
</dbReference>
<evidence type="ECO:0000256" key="7">
    <source>
        <dbReference type="RuleBase" id="RU365041"/>
    </source>
</evidence>
<keyword evidence="7" id="KW-0997">Cell inner membrane</keyword>
<dbReference type="Pfam" id="PF02308">
    <property type="entry name" value="MgtC"/>
    <property type="match status" value="1"/>
</dbReference>
<dbReference type="EMBL" id="JAGSVG010000003">
    <property type="protein sequence ID" value="MBR8128299.1"/>
    <property type="molecule type" value="Genomic_DNA"/>
</dbReference>
<feature type="transmembrane region" description="Helical" evidence="7">
    <location>
        <begin position="13"/>
        <end position="30"/>
    </location>
</feature>
<keyword evidence="3" id="KW-1003">Cell membrane</keyword>
<dbReference type="InterPro" id="IPR049177">
    <property type="entry name" value="MgtC_SapB_SrpB_YhiD_N"/>
</dbReference>
<evidence type="ECO:0000256" key="1">
    <source>
        <dbReference type="ARBA" id="ARBA00004651"/>
    </source>
</evidence>
<evidence type="ECO:0000313" key="9">
    <source>
        <dbReference type="EMBL" id="MBR8128299.1"/>
    </source>
</evidence>
<comment type="subcellular location">
    <subcellularLocation>
        <location evidence="7">Cell inner membrane</location>
        <topology evidence="7">Multi-pass membrane protein</topology>
    </subcellularLocation>
    <subcellularLocation>
        <location evidence="1">Cell membrane</location>
        <topology evidence="1">Multi-pass membrane protein</topology>
    </subcellularLocation>
</comment>
<evidence type="ECO:0000256" key="4">
    <source>
        <dbReference type="ARBA" id="ARBA00022692"/>
    </source>
</evidence>
<evidence type="ECO:0000256" key="3">
    <source>
        <dbReference type="ARBA" id="ARBA00022475"/>
    </source>
</evidence>
<keyword evidence="5 7" id="KW-1133">Transmembrane helix</keyword>
<name>A0AA41E4P8_9BURK</name>
<organism evidence="9 10">
    <name type="scientific">Burkholderia ambifaria</name>
    <dbReference type="NCBI Taxonomy" id="152480"/>
    <lineage>
        <taxon>Bacteria</taxon>
        <taxon>Pseudomonadati</taxon>
        <taxon>Pseudomonadota</taxon>
        <taxon>Betaproteobacteria</taxon>
        <taxon>Burkholderiales</taxon>
        <taxon>Burkholderiaceae</taxon>
        <taxon>Burkholderia</taxon>
        <taxon>Burkholderia cepacia complex</taxon>
    </lineage>
</organism>
<dbReference type="AlphaFoldDB" id="A0AA41E4P8"/>
<sequence length="236" mass="25257">MEPMPVVLHWNEVLVRIALALVAGGLVGLDRSEAGKTAGLRTTILVCLAACLSMLQVNALLLQAGKPEGAFAVIDPMRLPLGILTGMGFIGGGAILHRDGLVSGVTTAATLWFVTVIGLCIGGGQLSLGALGLVLALLVVWPLRLVEQRLRGVRTARVTVEYELGSTARDRLTTRLHAAGFTCRTRGFHETVSRALREEELLVQWREQANTDVMLPQLIRTLESAGLTSVRCSSEN</sequence>
<dbReference type="GO" id="GO:0005886">
    <property type="term" value="C:plasma membrane"/>
    <property type="evidence" value="ECO:0007669"/>
    <property type="project" value="UniProtKB-SubCell"/>
</dbReference>
<evidence type="ECO:0000256" key="2">
    <source>
        <dbReference type="ARBA" id="ARBA00009298"/>
    </source>
</evidence>
<evidence type="ECO:0000256" key="5">
    <source>
        <dbReference type="ARBA" id="ARBA00022989"/>
    </source>
</evidence>
<keyword evidence="6 7" id="KW-0472">Membrane</keyword>
<proteinExistence type="inferred from homology"/>
<feature type="transmembrane region" description="Helical" evidence="7">
    <location>
        <begin position="127"/>
        <end position="146"/>
    </location>
</feature>
<evidence type="ECO:0000256" key="6">
    <source>
        <dbReference type="ARBA" id="ARBA00023136"/>
    </source>
</evidence>
<reference evidence="9" key="1">
    <citation type="submission" date="2021-04" db="EMBL/GenBank/DDBJ databases">
        <title>A collection of bacterial strains from the Burkholderia cepacia Research Laboratory and Repository.</title>
        <authorList>
            <person name="Lipuma J."/>
            <person name="Spilker T."/>
        </authorList>
    </citation>
    <scope>NUCLEOTIDE SEQUENCE</scope>
    <source>
        <strain evidence="9">AU36012</strain>
    </source>
</reference>
<protein>
    <recommendedName>
        <fullName evidence="7">Protein MgtC</fullName>
    </recommendedName>
</protein>
<accession>A0AA41E4P8</accession>
<evidence type="ECO:0000259" key="8">
    <source>
        <dbReference type="Pfam" id="PF02308"/>
    </source>
</evidence>
<evidence type="ECO:0000313" key="10">
    <source>
        <dbReference type="Proteomes" id="UP000682266"/>
    </source>
</evidence>
<keyword evidence="4 7" id="KW-0812">Transmembrane</keyword>
<dbReference type="RefSeq" id="WP_105786874.1">
    <property type="nucleotide sequence ID" value="NZ_CADEQF010000024.1"/>
</dbReference>